<comment type="caution">
    <text evidence="11">The sequence shown here is derived from an EMBL/GenBank/DDBJ whole genome shotgun (WGS) entry which is preliminary data.</text>
</comment>
<evidence type="ECO:0000256" key="4">
    <source>
        <dbReference type="ARBA" id="ARBA00022728"/>
    </source>
</evidence>
<evidence type="ECO:0000313" key="11">
    <source>
        <dbReference type="EMBL" id="EAN32692.1"/>
    </source>
</evidence>
<dbReference type="InterPro" id="IPR015943">
    <property type="entry name" value="WD40/YVTN_repeat-like_dom_sf"/>
</dbReference>
<name>Q4N581_THEPA</name>
<dbReference type="PANTHER" id="PTHR43979:SF1">
    <property type="entry name" value="PRE-MRNA-PROCESSING FACTOR 17"/>
    <property type="match status" value="1"/>
</dbReference>
<feature type="repeat" description="WD" evidence="9">
    <location>
        <begin position="375"/>
        <end position="416"/>
    </location>
</feature>
<proteinExistence type="predicted"/>
<dbReference type="GO" id="GO:0071013">
    <property type="term" value="C:catalytic step 2 spliceosome"/>
    <property type="evidence" value="ECO:0007669"/>
    <property type="project" value="InterPro"/>
</dbReference>
<dbReference type="Proteomes" id="UP000001949">
    <property type="component" value="Unassembled WGS sequence"/>
</dbReference>
<dbReference type="PROSITE" id="PS00678">
    <property type="entry name" value="WD_REPEATS_1"/>
    <property type="match status" value="1"/>
</dbReference>
<keyword evidence="5" id="KW-0677">Repeat</keyword>
<dbReference type="KEGG" id="tpv:TP02_0409"/>
<reference evidence="11 12" key="1">
    <citation type="journal article" date="2005" name="Science">
        <title>Genome sequence of Theileria parva, a bovine pathogen that transforms lymphocytes.</title>
        <authorList>
            <person name="Gardner M.J."/>
            <person name="Bishop R."/>
            <person name="Shah T."/>
            <person name="de Villiers E.P."/>
            <person name="Carlton J.M."/>
            <person name="Hall N."/>
            <person name="Ren Q."/>
            <person name="Paulsen I.T."/>
            <person name="Pain A."/>
            <person name="Berriman M."/>
            <person name="Wilson R.J.M."/>
            <person name="Sato S."/>
            <person name="Ralph S.A."/>
            <person name="Mann D.J."/>
            <person name="Xiong Z."/>
            <person name="Shallom S.J."/>
            <person name="Weidman J."/>
            <person name="Jiang L."/>
            <person name="Lynn J."/>
            <person name="Weaver B."/>
            <person name="Shoaibi A."/>
            <person name="Domingo A.R."/>
            <person name="Wasawo D."/>
            <person name="Crabtree J."/>
            <person name="Wortman J.R."/>
            <person name="Haas B."/>
            <person name="Angiuoli S.V."/>
            <person name="Creasy T.H."/>
            <person name="Lu C."/>
            <person name="Suh B."/>
            <person name="Silva J.C."/>
            <person name="Utterback T.R."/>
            <person name="Feldblyum T.V."/>
            <person name="Pertea M."/>
            <person name="Allen J."/>
            <person name="Nierman W.C."/>
            <person name="Taracha E.L.N."/>
            <person name="Salzberg S.L."/>
            <person name="White O.R."/>
            <person name="Fitzhugh H.A."/>
            <person name="Morzaria S."/>
            <person name="Venter J.C."/>
            <person name="Fraser C.M."/>
            <person name="Nene V."/>
        </authorList>
    </citation>
    <scope>NUCLEOTIDE SEQUENCE [LARGE SCALE GENOMIC DNA]</scope>
    <source>
        <strain evidence="11 12">Muguga</strain>
    </source>
</reference>
<evidence type="ECO:0000256" key="10">
    <source>
        <dbReference type="SAM" id="MobiDB-lite"/>
    </source>
</evidence>
<dbReference type="Gene3D" id="2.130.10.10">
    <property type="entry name" value="YVTN repeat-like/Quinoprotein amine dehydrogenase"/>
    <property type="match status" value="1"/>
</dbReference>
<dbReference type="EMBL" id="AAGK01000002">
    <property type="protein sequence ID" value="EAN32692.1"/>
    <property type="molecule type" value="Genomic_DNA"/>
</dbReference>
<evidence type="ECO:0000256" key="7">
    <source>
        <dbReference type="ARBA" id="ARBA00023242"/>
    </source>
</evidence>
<dbReference type="PROSITE" id="PS50294">
    <property type="entry name" value="WD_REPEATS_REGION"/>
    <property type="match status" value="2"/>
</dbReference>
<keyword evidence="6" id="KW-0508">mRNA splicing</keyword>
<evidence type="ECO:0000256" key="3">
    <source>
        <dbReference type="ARBA" id="ARBA00022664"/>
    </source>
</evidence>
<organism evidence="11 12">
    <name type="scientific">Theileria parva</name>
    <name type="common">East coast fever infection agent</name>
    <dbReference type="NCBI Taxonomy" id="5875"/>
    <lineage>
        <taxon>Eukaryota</taxon>
        <taxon>Sar</taxon>
        <taxon>Alveolata</taxon>
        <taxon>Apicomplexa</taxon>
        <taxon>Aconoidasida</taxon>
        <taxon>Piroplasmida</taxon>
        <taxon>Theileriidae</taxon>
        <taxon>Theileria</taxon>
    </lineage>
</organism>
<dbReference type="GO" id="GO:0003729">
    <property type="term" value="F:mRNA binding"/>
    <property type="evidence" value="ECO:0007669"/>
    <property type="project" value="TreeGrafter"/>
</dbReference>
<dbReference type="FunCoup" id="Q4N581">
    <property type="interactions" value="333"/>
</dbReference>
<dbReference type="GO" id="GO:0000398">
    <property type="term" value="P:mRNA splicing, via spliceosome"/>
    <property type="evidence" value="ECO:0007669"/>
    <property type="project" value="InterPro"/>
</dbReference>
<dbReference type="AlphaFoldDB" id="Q4N581"/>
<comment type="subcellular location">
    <subcellularLocation>
        <location evidence="1">Nucleus</location>
    </subcellularLocation>
</comment>
<dbReference type="InterPro" id="IPR036322">
    <property type="entry name" value="WD40_repeat_dom_sf"/>
</dbReference>
<keyword evidence="3" id="KW-0507">mRNA processing</keyword>
<dbReference type="InterPro" id="IPR019775">
    <property type="entry name" value="WD40_repeat_CS"/>
</dbReference>
<evidence type="ECO:0000313" key="12">
    <source>
        <dbReference type="Proteomes" id="UP000001949"/>
    </source>
</evidence>
<evidence type="ECO:0000256" key="9">
    <source>
        <dbReference type="PROSITE-ProRule" id="PRU00221"/>
    </source>
</evidence>
<dbReference type="InterPro" id="IPR001680">
    <property type="entry name" value="WD40_rpt"/>
</dbReference>
<evidence type="ECO:0000256" key="8">
    <source>
        <dbReference type="ARBA" id="ARBA00068146"/>
    </source>
</evidence>
<keyword evidence="12" id="KW-1185">Reference proteome</keyword>
<keyword evidence="7" id="KW-0539">Nucleus</keyword>
<dbReference type="Pfam" id="PF00400">
    <property type="entry name" value="WD40"/>
    <property type="match status" value="5"/>
</dbReference>
<accession>Q4N581</accession>
<dbReference type="InterPro" id="IPR032847">
    <property type="entry name" value="PRPF17"/>
</dbReference>
<evidence type="ECO:0000256" key="1">
    <source>
        <dbReference type="ARBA" id="ARBA00004123"/>
    </source>
</evidence>
<feature type="repeat" description="WD" evidence="9">
    <location>
        <begin position="633"/>
        <end position="666"/>
    </location>
</feature>
<feature type="compositionally biased region" description="Low complexity" evidence="10">
    <location>
        <begin position="84"/>
        <end position="97"/>
    </location>
</feature>
<dbReference type="OMA" id="GHTMAVQ"/>
<dbReference type="eggNOG" id="KOG0282">
    <property type="taxonomic scope" value="Eukaryota"/>
</dbReference>
<feature type="repeat" description="WD" evidence="9">
    <location>
        <begin position="417"/>
        <end position="458"/>
    </location>
</feature>
<keyword evidence="2 9" id="KW-0853">WD repeat</keyword>
<evidence type="ECO:0000256" key="6">
    <source>
        <dbReference type="ARBA" id="ARBA00023187"/>
    </source>
</evidence>
<dbReference type="STRING" id="5875.Q4N581"/>
<dbReference type="PROSITE" id="PS50082">
    <property type="entry name" value="WD_REPEATS_2"/>
    <property type="match status" value="4"/>
</dbReference>
<protein>
    <recommendedName>
        <fullName evidence="8">Pre-mRNA-processing factor 17</fullName>
    </recommendedName>
</protein>
<feature type="region of interest" description="Disordered" evidence="10">
    <location>
        <begin position="82"/>
        <end position="105"/>
    </location>
</feature>
<dbReference type="FunFam" id="2.130.10.10:FF:000034">
    <property type="entry name" value="Pre-mRNA-processing factor 17, putative"/>
    <property type="match status" value="1"/>
</dbReference>
<feature type="repeat" description="WD" evidence="9">
    <location>
        <begin position="501"/>
        <end position="532"/>
    </location>
</feature>
<dbReference type="SMART" id="SM00320">
    <property type="entry name" value="WD40"/>
    <property type="match status" value="7"/>
</dbReference>
<evidence type="ECO:0000256" key="2">
    <source>
        <dbReference type="ARBA" id="ARBA00022574"/>
    </source>
</evidence>
<dbReference type="SUPFAM" id="SSF50978">
    <property type="entry name" value="WD40 repeat-like"/>
    <property type="match status" value="1"/>
</dbReference>
<dbReference type="CDD" id="cd00200">
    <property type="entry name" value="WD40"/>
    <property type="match status" value="1"/>
</dbReference>
<sequence length="666" mass="74229">MGESRLSTEESCVSTEESCVSTEESCVSMGEYCSSTGESRLHMGELAFNSAESGSEIQILSAQENDTKLSCKSRLYSDYHLTPHTTNSLNSLTNTHSNKQRGEREGTIARVRDDDSGVLSVQLGTRHNSSGILTIPITNTNTNTISNSIGNSTENVVNEHVRMEMMYENYAVDDVRFRGHSAAESYARDGSNFCNTASLGGVNVTPSGIAEKIYFNPTAFHNTLNTINNMNTVNTLNTVDNTVETPSVSVSVRRRLRREEVGEDIFGPWIPYEEAELPVHSGAPATENKLENKVKVTVGRGLVKCTPEQAEGMNEVITADGKQFTQFNSLTVSTYNKKIDNKYKPILTKSTVTKSTHMHSRDVKNYIPKSEICVMTGHTMSVYRIEFIPAGNLLLSCGMDGFVKLWDLSTHKCVRNYKAHVKGVRDISFIETGTKFYSLSFDNNAILWDTEYGKIIGVYRIDKTPYCLTPCPVDSNIFLVGGDNNKILQLDNRTGDCVLEYSEHMGCVNTVTFIDHRRLVTTADDKRILVWDYNIPVVVKSISSPEIHTIPAVAAHPSHKFILAQSMDNQILVYETSSSRFKLFGRKRFRGHQNSGYAIKPSCSGDGRFVVSGDSRGKLFIWDWKTCKLLQTFNAHKMALMDSKWHPNLNSTVATASWDGTIKLFQ</sequence>
<dbReference type="InParanoid" id="Q4N581"/>
<dbReference type="PANTHER" id="PTHR43979">
    <property type="entry name" value="PRE-MRNA-PROCESSING FACTOR 17"/>
    <property type="match status" value="1"/>
</dbReference>
<evidence type="ECO:0000256" key="5">
    <source>
        <dbReference type="ARBA" id="ARBA00022737"/>
    </source>
</evidence>
<dbReference type="VEuPathDB" id="PiroplasmaDB:TpMuguga_02g00409"/>
<gene>
    <name evidence="11" type="ordered locus">TP02_0409</name>
</gene>
<dbReference type="GeneID" id="3501995"/>
<keyword evidence="4" id="KW-0747">Spliceosome</keyword>